<dbReference type="PANTHER" id="PTHR15495:SF7">
    <property type="entry name" value="GPI INOSITOL-DEACYLASE"/>
    <property type="match status" value="1"/>
</dbReference>
<gene>
    <name evidence="12" type="ORF">C4B63_23g274</name>
</gene>
<reference evidence="12 13" key="1">
    <citation type="journal article" date="2018" name="Microb. Genom.">
        <title>Expanding an expanded genome: long-read sequencing of Trypanosoma cruzi.</title>
        <authorList>
            <person name="Berna L."/>
            <person name="Rodriguez M."/>
            <person name="Chiribao M.L."/>
            <person name="Parodi-Talice A."/>
            <person name="Pita S."/>
            <person name="Rijo G."/>
            <person name="Alvarez-Valin F."/>
            <person name="Robello C."/>
        </authorList>
    </citation>
    <scope>NUCLEOTIDE SEQUENCE [LARGE SCALE GENOMIC DNA]</scope>
    <source>
        <strain evidence="12 13">Dm28c</strain>
    </source>
</reference>
<dbReference type="PANTHER" id="PTHR15495">
    <property type="entry name" value="NEGATIVE REGULATOR OF VESICLE FORMATION-RELATED"/>
    <property type="match status" value="1"/>
</dbReference>
<dbReference type="EC" id="3.1.-.-" evidence="10"/>
<feature type="domain" description="GPI inositol-deacylase PGAP1-like alpha/beta" evidence="11">
    <location>
        <begin position="156"/>
        <end position="352"/>
    </location>
</feature>
<feature type="transmembrane region" description="Helical" evidence="10">
    <location>
        <begin position="59"/>
        <end position="80"/>
    </location>
</feature>
<feature type="transmembrane region" description="Helical" evidence="10">
    <location>
        <begin position="766"/>
        <end position="788"/>
    </location>
</feature>
<dbReference type="VEuPathDB" id="TriTrypDB:TcCLB.506691.22"/>
<dbReference type="Gene3D" id="3.40.50.1820">
    <property type="entry name" value="alpha/beta hydrolase"/>
    <property type="match status" value="1"/>
</dbReference>
<dbReference type="AlphaFoldDB" id="A0A2V2VI68"/>
<dbReference type="VEuPathDB" id="TriTrypDB:TcG_00891"/>
<dbReference type="Proteomes" id="UP000246121">
    <property type="component" value="Unassembled WGS sequence"/>
</dbReference>
<organism evidence="12 13">
    <name type="scientific">Trypanosoma cruzi</name>
    <dbReference type="NCBI Taxonomy" id="5693"/>
    <lineage>
        <taxon>Eukaryota</taxon>
        <taxon>Discoba</taxon>
        <taxon>Euglenozoa</taxon>
        <taxon>Kinetoplastea</taxon>
        <taxon>Metakinetoplastina</taxon>
        <taxon>Trypanosomatida</taxon>
        <taxon>Trypanosomatidae</taxon>
        <taxon>Trypanosoma</taxon>
        <taxon>Schizotrypanum</taxon>
    </lineage>
</organism>
<comment type="caution">
    <text evidence="12">The sequence shown here is derived from an EMBL/GenBank/DDBJ whole genome shotgun (WGS) entry which is preliminary data.</text>
</comment>
<dbReference type="GO" id="GO:0006505">
    <property type="term" value="P:GPI anchor metabolic process"/>
    <property type="evidence" value="ECO:0007669"/>
    <property type="project" value="TreeGrafter"/>
</dbReference>
<evidence type="ECO:0000256" key="1">
    <source>
        <dbReference type="ARBA" id="ARBA00004477"/>
    </source>
</evidence>
<evidence type="ECO:0000256" key="9">
    <source>
        <dbReference type="ARBA" id="ARBA00023136"/>
    </source>
</evidence>
<dbReference type="GO" id="GO:0006888">
    <property type="term" value="P:endoplasmic reticulum to Golgi vesicle-mediated transport"/>
    <property type="evidence" value="ECO:0007669"/>
    <property type="project" value="TreeGrafter"/>
</dbReference>
<dbReference type="InterPro" id="IPR012908">
    <property type="entry name" value="PGAP1-ab_dom-like"/>
</dbReference>
<evidence type="ECO:0000256" key="8">
    <source>
        <dbReference type="ARBA" id="ARBA00022989"/>
    </source>
</evidence>
<evidence type="ECO:0000313" key="13">
    <source>
        <dbReference type="Proteomes" id="UP000246121"/>
    </source>
</evidence>
<comment type="subcellular location">
    <subcellularLocation>
        <location evidence="1">Endoplasmic reticulum membrane</location>
        <topology evidence="1">Multi-pass membrane protein</topology>
    </subcellularLocation>
</comment>
<dbReference type="VEuPathDB" id="TriTrypDB:TCDM_00362"/>
<feature type="transmembrane region" description="Helical" evidence="10">
    <location>
        <begin position="702"/>
        <end position="721"/>
    </location>
</feature>
<dbReference type="VEuPathDB" id="TriTrypDB:TcCLB.508153.1040"/>
<dbReference type="VEuPathDB" id="TriTrypDB:TcCL_NonESM01187"/>
<dbReference type="VEuPathDB" id="TriTrypDB:TCSYLVIO_004477"/>
<evidence type="ECO:0000256" key="3">
    <source>
        <dbReference type="ARBA" id="ARBA00022448"/>
    </source>
</evidence>
<dbReference type="GO" id="GO:0050185">
    <property type="term" value="F:phosphatidylinositol deacylase activity"/>
    <property type="evidence" value="ECO:0007669"/>
    <property type="project" value="TreeGrafter"/>
</dbReference>
<name>A0A2V2VI68_TRYCR</name>
<evidence type="ECO:0000256" key="10">
    <source>
        <dbReference type="RuleBase" id="RU365011"/>
    </source>
</evidence>
<feature type="transmembrane region" description="Helical" evidence="10">
    <location>
        <begin position="545"/>
        <end position="578"/>
    </location>
</feature>
<evidence type="ECO:0000313" key="12">
    <source>
        <dbReference type="EMBL" id="PWU95122.1"/>
    </source>
</evidence>
<feature type="transmembrane region" description="Helical" evidence="10">
    <location>
        <begin position="733"/>
        <end position="754"/>
    </location>
</feature>
<dbReference type="GO" id="GO:0015031">
    <property type="term" value="P:protein transport"/>
    <property type="evidence" value="ECO:0007669"/>
    <property type="project" value="UniProtKB-KW"/>
</dbReference>
<comment type="function">
    <text evidence="10">Involved in inositol deacylation of GPI-anchored proteins which plays important roles in the quality control and ER-associated degradation of GPI-anchored proteins.</text>
</comment>
<evidence type="ECO:0000256" key="2">
    <source>
        <dbReference type="ARBA" id="ARBA00006931"/>
    </source>
</evidence>
<evidence type="ECO:0000256" key="4">
    <source>
        <dbReference type="ARBA" id="ARBA00022692"/>
    </source>
</evidence>
<accession>A0A2V2VI68</accession>
<dbReference type="VEuPathDB" id="TriTrypDB:Tc_MARK_3272"/>
<feature type="transmembrane region" description="Helical" evidence="10">
    <location>
        <begin position="599"/>
        <end position="618"/>
    </location>
</feature>
<dbReference type="Pfam" id="PF07819">
    <property type="entry name" value="PGAP1"/>
    <property type="match status" value="1"/>
</dbReference>
<dbReference type="GO" id="GO:0005789">
    <property type="term" value="C:endoplasmic reticulum membrane"/>
    <property type="evidence" value="ECO:0007669"/>
    <property type="project" value="UniProtKB-SubCell"/>
</dbReference>
<proteinExistence type="inferred from homology"/>
<evidence type="ECO:0000256" key="6">
    <source>
        <dbReference type="ARBA" id="ARBA00022824"/>
    </source>
</evidence>
<dbReference type="SUPFAM" id="SSF53474">
    <property type="entry name" value="alpha/beta-Hydrolases"/>
    <property type="match status" value="1"/>
</dbReference>
<comment type="similarity">
    <text evidence="2 10">Belongs to the GPI inositol-deacylase family.</text>
</comment>
<dbReference type="VEuPathDB" id="TriTrypDB:C3747_14g101"/>
<dbReference type="InterPro" id="IPR029058">
    <property type="entry name" value="AB_hydrolase_fold"/>
</dbReference>
<dbReference type="EMBL" id="PRFA01000023">
    <property type="protein sequence ID" value="PWU95122.1"/>
    <property type="molecule type" value="Genomic_DNA"/>
</dbReference>
<dbReference type="VEuPathDB" id="TriTrypDB:TcBrA4_0130810"/>
<keyword evidence="3 10" id="KW-0813">Transport</keyword>
<dbReference type="VEuPathDB" id="TriTrypDB:ECC02_001814"/>
<dbReference type="VEuPathDB" id="TriTrypDB:BCY84_15320"/>
<dbReference type="InterPro" id="IPR039529">
    <property type="entry name" value="PGAP1/BST1"/>
</dbReference>
<protein>
    <recommendedName>
        <fullName evidence="10">GPI inositol-deacylase</fullName>
        <ecNumber evidence="10">3.1.-.-</ecNumber>
    </recommendedName>
</protein>
<dbReference type="VEuPathDB" id="TriTrypDB:C4B63_23g274"/>
<feature type="transmembrane region" description="Helical" evidence="10">
    <location>
        <begin position="624"/>
        <end position="641"/>
    </location>
</feature>
<keyword evidence="6 10" id="KW-0256">Endoplasmic reticulum</keyword>
<evidence type="ECO:0000256" key="5">
    <source>
        <dbReference type="ARBA" id="ARBA00022801"/>
    </source>
</evidence>
<evidence type="ECO:0000259" key="11">
    <source>
        <dbReference type="Pfam" id="PF07819"/>
    </source>
</evidence>
<keyword evidence="5 10" id="KW-0378">Hydrolase</keyword>
<keyword evidence="8 10" id="KW-1133">Transmembrane helix</keyword>
<sequence>MVFALSEFGEHKGHKHTHGGAVAVPFMGLEESHDGAAHYVKLEERHDGAVVLTKRVVRAFVWLTAVAAVIFAGSMLLFLIASRELIKKNRALSISSVVGNYWLNYEHVYPVRDEETERNGEEAAWPYALYRLFCTCERSLASAGKKTPAITSSKLLVFFIHGNLGAYDEVSQLGCVLSRMISITSEVYTFDFLQQANIHRGKLLQQQAAFVAHTLGLRRWGSESKNITSTMKFQGEEMAKPTDHLEKQDDGTGVWIVGHSMGGVVARLAVEMMRNSGTSIFLEGVITLNTPHRYPPIFMDAAMFRIYTNLWQPSDRGLALKKSWHRAPHFYSLTSGSLDLQVEQWLTNLAGLDENRFPHTMFRTEDPTVCGKSLSHTDIVRDYCVLEFVANIIAKKITGLRHTPIHARNPLASFSGGVTAPLWWANKSVTSHTLPVTALSFYTALVLSAIYPTVFPPVVKQRFISNHCISRFCWGHHVALPRGIPTMGGAVIGSLFMGICSRSFFVQIRCFFLPCSSICCLPWVADDPACISEAGCSHLPSSFVAWLGPALLGSWVGLLVYYLICGLLRLSLLIWTVLGSCHLYKTHLLRHIRPGVNMWYCFFMLVYPVTAVTSTVFLELYQRTIVWLAFTLLMMPLRVFVENAAANTPQPTTSADASAPVAVYALLHALNVQPTFAWKNKKLSGTADSNNILDECIRVSEVFLHVLLFTHFLWPIFRSFVLQKSGYLPLLKLYSSCGSFLCMATSVVFILIYMSLFAMNSLPVEVFRVVWTLLWGFPAFLFVSTVGLDGVLVERSVPTSLRVI</sequence>
<keyword evidence="7 10" id="KW-0653">Protein transport</keyword>
<evidence type="ECO:0000256" key="7">
    <source>
        <dbReference type="ARBA" id="ARBA00022927"/>
    </source>
</evidence>
<keyword evidence="9 10" id="KW-0472">Membrane</keyword>
<keyword evidence="4 10" id="KW-0812">Transmembrane</keyword>